<dbReference type="PATRIC" id="fig|1302649.3.peg.741"/>
<dbReference type="CDD" id="cd11648">
    <property type="entry name" value="RsmI"/>
    <property type="match status" value="1"/>
</dbReference>
<keyword evidence="5 6" id="KW-0949">S-adenosyl-L-methionine</keyword>
<dbReference type="Gene3D" id="3.40.1010.10">
    <property type="entry name" value="Cobalt-precorrin-4 Transmethylase, Domain 1"/>
    <property type="match status" value="1"/>
</dbReference>
<dbReference type="PIRSF" id="PIRSF005917">
    <property type="entry name" value="MTase_YraL"/>
    <property type="match status" value="1"/>
</dbReference>
<reference evidence="8 9" key="1">
    <citation type="submission" date="2014-08" db="EMBL/GenBank/DDBJ databases">
        <title>Genome sequence of Tetragenococcus muriaticus.</title>
        <authorList>
            <person name="Chuea-nongthon C."/>
            <person name="Rodtong S."/>
            <person name="Yongsawatdigul J."/>
            <person name="Steele J.L."/>
            <person name="Liu X.-y."/>
            <person name="Speers J."/>
            <person name="Glasner J.D."/>
            <person name="Neeno-Eckwall E.C."/>
        </authorList>
    </citation>
    <scope>NUCLEOTIDE SEQUENCE [LARGE SCALE GENOMIC DNA]</scope>
    <source>
        <strain evidence="8 9">PMC-11-5</strain>
    </source>
</reference>
<dbReference type="FunFam" id="3.30.950.10:FF:000002">
    <property type="entry name" value="Ribosomal RNA small subunit methyltransferase I"/>
    <property type="match status" value="1"/>
</dbReference>
<dbReference type="GO" id="GO:0070677">
    <property type="term" value="F:rRNA (cytosine-2'-O-)-methyltransferase activity"/>
    <property type="evidence" value="ECO:0007669"/>
    <property type="project" value="UniProtKB-UniRule"/>
</dbReference>
<evidence type="ECO:0000313" key="8">
    <source>
        <dbReference type="EMBL" id="KFN92803.1"/>
    </source>
</evidence>
<keyword evidence="3 6" id="KW-0489">Methyltransferase</keyword>
<evidence type="ECO:0000256" key="4">
    <source>
        <dbReference type="ARBA" id="ARBA00022679"/>
    </source>
</evidence>
<keyword evidence="1 6" id="KW-0963">Cytoplasm</keyword>
<dbReference type="Proteomes" id="UP000029380">
    <property type="component" value="Unassembled WGS sequence"/>
</dbReference>
<dbReference type="InterPro" id="IPR014776">
    <property type="entry name" value="4pyrrole_Mease_sub2"/>
</dbReference>
<dbReference type="InterPro" id="IPR008189">
    <property type="entry name" value="rRNA_ssu_MeTfrase_I"/>
</dbReference>
<name>A0A091CE91_9ENTE</name>
<evidence type="ECO:0000259" key="7">
    <source>
        <dbReference type="Pfam" id="PF00590"/>
    </source>
</evidence>
<dbReference type="SUPFAM" id="SSF53790">
    <property type="entry name" value="Tetrapyrrole methylase"/>
    <property type="match status" value="1"/>
</dbReference>
<dbReference type="EMBL" id="JPVU01000081">
    <property type="protein sequence ID" value="KFN92803.1"/>
    <property type="molecule type" value="Genomic_DNA"/>
</dbReference>
<comment type="caution">
    <text evidence="8">The sequence shown here is derived from an EMBL/GenBank/DDBJ whole genome shotgun (WGS) entry which is preliminary data.</text>
</comment>
<evidence type="ECO:0000256" key="2">
    <source>
        <dbReference type="ARBA" id="ARBA00022552"/>
    </source>
</evidence>
<dbReference type="Pfam" id="PF00590">
    <property type="entry name" value="TP_methylase"/>
    <property type="match status" value="1"/>
</dbReference>
<dbReference type="PANTHER" id="PTHR46111">
    <property type="entry name" value="RIBOSOMAL RNA SMALL SUBUNIT METHYLTRANSFERASE I"/>
    <property type="match status" value="1"/>
</dbReference>
<keyword evidence="4 6" id="KW-0808">Transferase</keyword>
<dbReference type="Gene3D" id="3.30.950.10">
    <property type="entry name" value="Methyltransferase, Cobalt-precorrin-4 Transmethylase, Domain 2"/>
    <property type="match status" value="1"/>
</dbReference>
<accession>A0A091CE91</accession>
<evidence type="ECO:0000256" key="5">
    <source>
        <dbReference type="ARBA" id="ARBA00022691"/>
    </source>
</evidence>
<sequence length="307" mass="34749">MTGPYLAPSLFYLMEGIIEKQKSYKDETGKLYLIPTPIGNLEDMSVRGVKILDAADLIASEDTRNTQKLLNHFDIAAEQKSLHEHNYKQRIPEFLKLLKQGKTIAQVSDAGMPSISDPGQELVTACIQEEIAVISLPGPTAGLTALIASGLTAQPHYFYGFLPRKKNEQQNELKNLVTMKATLLFYESPNRLKNTITNMTEVFHEQRQAVICRELTKIHEEYLRGTLSELKEYLNETPIKGECCLLVEGQIEQEKENSQTLQEPLKVQVERLITEGFKPNTAIKEIAKQNGLKKQVVYNDYHDLKQS</sequence>
<comment type="function">
    <text evidence="6">Catalyzes the 2'-O-methylation of the ribose of cytidine 1402 (C1402) in 16S rRNA.</text>
</comment>
<dbReference type="InterPro" id="IPR014777">
    <property type="entry name" value="4pyrrole_Mease_sub1"/>
</dbReference>
<dbReference type="InterPro" id="IPR018063">
    <property type="entry name" value="SAM_MeTrfase_RsmI_CS"/>
</dbReference>
<keyword evidence="2 6" id="KW-0698">rRNA processing</keyword>
<dbReference type="NCBIfam" id="TIGR00096">
    <property type="entry name" value="16S rRNA (cytidine(1402)-2'-O)-methyltransferase"/>
    <property type="match status" value="1"/>
</dbReference>
<dbReference type="InterPro" id="IPR000878">
    <property type="entry name" value="4pyrrol_Mease"/>
</dbReference>
<evidence type="ECO:0000313" key="9">
    <source>
        <dbReference type="Proteomes" id="UP000029380"/>
    </source>
</evidence>
<comment type="similarity">
    <text evidence="6">Belongs to the methyltransferase superfamily. RsmI family.</text>
</comment>
<dbReference type="AlphaFoldDB" id="A0A091CE91"/>
<protein>
    <recommendedName>
        <fullName evidence="6">Ribosomal RNA small subunit methyltransferase I</fullName>
        <ecNumber evidence="6">2.1.1.198</ecNumber>
    </recommendedName>
    <alternativeName>
        <fullName evidence="6">16S rRNA 2'-O-ribose C1402 methyltransferase</fullName>
    </alternativeName>
    <alternativeName>
        <fullName evidence="6">rRNA (cytidine-2'-O-)-methyltransferase RsmI</fullName>
    </alternativeName>
</protein>
<feature type="domain" description="Tetrapyrrole methylase" evidence="7">
    <location>
        <begin position="30"/>
        <end position="230"/>
    </location>
</feature>
<dbReference type="GO" id="GO:0005737">
    <property type="term" value="C:cytoplasm"/>
    <property type="evidence" value="ECO:0007669"/>
    <property type="project" value="UniProtKB-SubCell"/>
</dbReference>
<organism evidence="8 9">
    <name type="scientific">Tetragenococcus muriaticus PMC-11-5</name>
    <dbReference type="NCBI Taxonomy" id="1302649"/>
    <lineage>
        <taxon>Bacteria</taxon>
        <taxon>Bacillati</taxon>
        <taxon>Bacillota</taxon>
        <taxon>Bacilli</taxon>
        <taxon>Lactobacillales</taxon>
        <taxon>Enterococcaceae</taxon>
        <taxon>Tetragenococcus</taxon>
    </lineage>
</organism>
<dbReference type="HAMAP" id="MF_01877">
    <property type="entry name" value="16SrRNA_methyltr_I"/>
    <property type="match status" value="1"/>
</dbReference>
<gene>
    <name evidence="6" type="primary">rsmI</name>
    <name evidence="8" type="ORF">TMUPMC115_0736</name>
</gene>
<evidence type="ECO:0000256" key="1">
    <source>
        <dbReference type="ARBA" id="ARBA00022490"/>
    </source>
</evidence>
<dbReference type="InterPro" id="IPR035996">
    <property type="entry name" value="4pyrrol_Methylase_sf"/>
</dbReference>
<dbReference type="PROSITE" id="PS01296">
    <property type="entry name" value="RSMI"/>
    <property type="match status" value="1"/>
</dbReference>
<comment type="subcellular location">
    <subcellularLocation>
        <location evidence="6">Cytoplasm</location>
    </subcellularLocation>
</comment>
<dbReference type="PANTHER" id="PTHR46111:SF1">
    <property type="entry name" value="RIBOSOMAL RNA SMALL SUBUNIT METHYLTRANSFERASE I"/>
    <property type="match status" value="1"/>
</dbReference>
<dbReference type="EC" id="2.1.1.198" evidence="6"/>
<proteinExistence type="inferred from homology"/>
<evidence type="ECO:0000256" key="6">
    <source>
        <dbReference type="HAMAP-Rule" id="MF_01877"/>
    </source>
</evidence>
<comment type="catalytic activity">
    <reaction evidence="6">
        <text>cytidine(1402) in 16S rRNA + S-adenosyl-L-methionine = 2'-O-methylcytidine(1402) in 16S rRNA + S-adenosyl-L-homocysteine + H(+)</text>
        <dbReference type="Rhea" id="RHEA:42924"/>
        <dbReference type="Rhea" id="RHEA-COMP:10285"/>
        <dbReference type="Rhea" id="RHEA-COMP:10286"/>
        <dbReference type="ChEBI" id="CHEBI:15378"/>
        <dbReference type="ChEBI" id="CHEBI:57856"/>
        <dbReference type="ChEBI" id="CHEBI:59789"/>
        <dbReference type="ChEBI" id="CHEBI:74495"/>
        <dbReference type="ChEBI" id="CHEBI:82748"/>
        <dbReference type="EC" id="2.1.1.198"/>
    </reaction>
</comment>
<evidence type="ECO:0000256" key="3">
    <source>
        <dbReference type="ARBA" id="ARBA00022603"/>
    </source>
</evidence>
<dbReference type="FunFam" id="3.40.1010.10:FF:000002">
    <property type="entry name" value="Ribosomal RNA small subunit methyltransferase I"/>
    <property type="match status" value="1"/>
</dbReference>